<dbReference type="EMBL" id="AMZH03003033">
    <property type="protein sequence ID" value="RRT73640.1"/>
    <property type="molecule type" value="Genomic_DNA"/>
</dbReference>
<protein>
    <submittedName>
        <fullName evidence="2">Uncharacterized protein</fullName>
    </submittedName>
</protein>
<accession>A0A427ABP7</accession>
<feature type="region of interest" description="Disordered" evidence="1">
    <location>
        <begin position="340"/>
        <end position="372"/>
    </location>
</feature>
<comment type="caution">
    <text evidence="2">The sequence shown here is derived from an EMBL/GenBank/DDBJ whole genome shotgun (WGS) entry which is preliminary data.</text>
</comment>
<dbReference type="Proteomes" id="UP000287651">
    <property type="component" value="Unassembled WGS sequence"/>
</dbReference>
<proteinExistence type="predicted"/>
<organism evidence="2 3">
    <name type="scientific">Ensete ventricosum</name>
    <name type="common">Abyssinian banana</name>
    <name type="synonym">Musa ensete</name>
    <dbReference type="NCBI Taxonomy" id="4639"/>
    <lineage>
        <taxon>Eukaryota</taxon>
        <taxon>Viridiplantae</taxon>
        <taxon>Streptophyta</taxon>
        <taxon>Embryophyta</taxon>
        <taxon>Tracheophyta</taxon>
        <taxon>Spermatophyta</taxon>
        <taxon>Magnoliopsida</taxon>
        <taxon>Liliopsida</taxon>
        <taxon>Zingiberales</taxon>
        <taxon>Musaceae</taxon>
        <taxon>Ensete</taxon>
    </lineage>
</organism>
<sequence length="372" mass="40278">MRHQDGFFSFGLELPCAACPLAAGTHGCWSKQWPSSHFSLKSFHSIFGVYLQTLEKNSDIRRHDTVITSVMPFNIKVEPLVAGGTDPKTVDPVGTVVLRTDELVLATWSAVLDAVWLATHQLWLDDDDDDDDGVTIAGVVDVVGRGLYSGVVVVGVVVAGLSTGTVVIGVTTSISGIVFEDCNLVSASRNLLNCFPGALAKKSCASRRDKQVYLSVGEKKNMRRLGRGGWELGRRTQEAVVETSRKGKVAIRADKPVRVQSTRAVLASLRSHPHSPAMRPDQASPRRHFFPPSKLRKLLLPVLLPISSSHPAAEALLLHSYVDVVFDPLNTHVGARSFRPTSSLAPYSAPQHPGLRTISLPSSPPTASRCWA</sequence>
<reference evidence="2 3" key="1">
    <citation type="journal article" date="2014" name="Agronomy (Basel)">
        <title>A Draft Genome Sequence for Ensete ventricosum, the Drought-Tolerant Tree Against Hunger.</title>
        <authorList>
            <person name="Harrison J."/>
            <person name="Moore K.A."/>
            <person name="Paszkiewicz K."/>
            <person name="Jones T."/>
            <person name="Grant M."/>
            <person name="Ambacheew D."/>
            <person name="Muzemil S."/>
            <person name="Studholme D.J."/>
        </authorList>
    </citation>
    <scope>NUCLEOTIDE SEQUENCE [LARGE SCALE GENOMIC DNA]</scope>
</reference>
<dbReference type="AlphaFoldDB" id="A0A427ABP7"/>
<gene>
    <name evidence="2" type="ORF">B296_00032631</name>
</gene>
<name>A0A427ABP7_ENSVE</name>
<evidence type="ECO:0000313" key="3">
    <source>
        <dbReference type="Proteomes" id="UP000287651"/>
    </source>
</evidence>
<evidence type="ECO:0000256" key="1">
    <source>
        <dbReference type="SAM" id="MobiDB-lite"/>
    </source>
</evidence>
<evidence type="ECO:0000313" key="2">
    <source>
        <dbReference type="EMBL" id="RRT73640.1"/>
    </source>
</evidence>